<reference evidence="3" key="1">
    <citation type="submission" date="2020-12" db="EMBL/GenBank/DDBJ databases">
        <title>M. sibirica DSM 26468T genome.</title>
        <authorList>
            <person name="Thieme N."/>
            <person name="Rettenmaier R."/>
            <person name="Zverlov V."/>
            <person name="Liebl W."/>
        </authorList>
    </citation>
    <scope>NUCLEOTIDE SEQUENCE</scope>
    <source>
        <strain evidence="3">DSM 26468</strain>
    </source>
</reference>
<evidence type="ECO:0000259" key="1">
    <source>
        <dbReference type="Pfam" id="PF02230"/>
    </source>
</evidence>
<comment type="caution">
    <text evidence="3">The sequence shown here is derived from an EMBL/GenBank/DDBJ whole genome shotgun (WGS) entry which is preliminary data.</text>
</comment>
<dbReference type="Gene3D" id="3.40.50.1820">
    <property type="entry name" value="alpha/beta hydrolase"/>
    <property type="match status" value="1"/>
</dbReference>
<proteinExistence type="predicted"/>
<organism evidence="3 4">
    <name type="scientific">Mobilitalea sibirica</name>
    <dbReference type="NCBI Taxonomy" id="1462919"/>
    <lineage>
        <taxon>Bacteria</taxon>
        <taxon>Bacillati</taxon>
        <taxon>Bacillota</taxon>
        <taxon>Clostridia</taxon>
        <taxon>Lachnospirales</taxon>
        <taxon>Lachnospiraceae</taxon>
        <taxon>Mobilitalea</taxon>
    </lineage>
</organism>
<feature type="domain" description="Phospholipase/carboxylesterase/thioesterase" evidence="1">
    <location>
        <begin position="194"/>
        <end position="311"/>
    </location>
</feature>
<dbReference type="RefSeq" id="WP_197661583.1">
    <property type="nucleotide sequence ID" value="NZ_JAEAGR010000010.1"/>
</dbReference>
<accession>A0A8J7KTH0</accession>
<gene>
    <name evidence="3" type="ORF">I5677_10775</name>
</gene>
<dbReference type="SUPFAM" id="SSF53474">
    <property type="entry name" value="alpha/beta-Hydrolases"/>
    <property type="match status" value="1"/>
</dbReference>
<dbReference type="InterPro" id="IPR003140">
    <property type="entry name" value="PLipase/COase/thioEstase"/>
</dbReference>
<feature type="domain" description="BCE-2095-like N-terminal" evidence="2">
    <location>
        <begin position="2"/>
        <end position="107"/>
    </location>
</feature>
<dbReference type="InterPro" id="IPR029058">
    <property type="entry name" value="AB_hydrolase_fold"/>
</dbReference>
<evidence type="ECO:0000259" key="2">
    <source>
        <dbReference type="Pfam" id="PF22316"/>
    </source>
</evidence>
<sequence length="312" mass="36488">MKYTDLLKMTIKLYNEGKYIVAYQFLTESASKVTDHDAHIYMLRFCIASMAGLTDQALQIMKEAIIDKGYWYSYDYLYAEEDLLSIRDHSDFKEMAKVCKERELAAKELTESELVIITPKEYSQQKKYPLMMILHGNGQNNRIAREDWLVSVQSDYILAFPQSSQVQFSDSYVWNDYIKGCREVKGHFNRVFTEYSVHREDVIIGGFSAGTRTALYSVLNDSVNVKGLILNGCWLPELDEWKPLFDKLKNKRIKSYITCGDQDEISLESTKKLVNILKEKGIDYKYRLIKDMGHDFPENFNEYMREAIEFIK</sequence>
<keyword evidence="4" id="KW-1185">Reference proteome</keyword>
<dbReference type="GO" id="GO:0016787">
    <property type="term" value="F:hydrolase activity"/>
    <property type="evidence" value="ECO:0007669"/>
    <property type="project" value="InterPro"/>
</dbReference>
<dbReference type="Pfam" id="PF22316">
    <property type="entry name" value="ABhydrolase-like_N"/>
    <property type="match status" value="1"/>
</dbReference>
<dbReference type="Pfam" id="PF02230">
    <property type="entry name" value="Abhydrolase_2"/>
    <property type="match status" value="1"/>
</dbReference>
<evidence type="ECO:0000313" key="3">
    <source>
        <dbReference type="EMBL" id="MBH1941376.1"/>
    </source>
</evidence>
<protein>
    <recommendedName>
        <fullName evidence="5">Phospholipase/carboxylesterase/thioesterase domain-containing protein</fullName>
    </recommendedName>
</protein>
<dbReference type="AlphaFoldDB" id="A0A8J7KTH0"/>
<evidence type="ECO:0000313" key="4">
    <source>
        <dbReference type="Proteomes" id="UP000623269"/>
    </source>
</evidence>
<name>A0A8J7KTH0_9FIRM</name>
<evidence type="ECO:0008006" key="5">
    <source>
        <dbReference type="Google" id="ProtNLM"/>
    </source>
</evidence>
<dbReference type="InterPro" id="IPR054527">
    <property type="entry name" value="BCE_2095-like_N"/>
</dbReference>
<dbReference type="Proteomes" id="UP000623269">
    <property type="component" value="Unassembled WGS sequence"/>
</dbReference>
<dbReference type="EMBL" id="JAEAGR010000010">
    <property type="protein sequence ID" value="MBH1941376.1"/>
    <property type="molecule type" value="Genomic_DNA"/>
</dbReference>